<sequence>MDVVPTTNEWADQAMISFYAETDLSQLNPKPHIPKQHVPAVPDDVLPQGFSSKLSSSSRKHQHHAEIRMFSSLDLMGPPGPALQDFSRLALILCLFHSQSDSWFKSSNVLGNQFPIESYRNLVD</sequence>
<dbReference type="EMBL" id="PKSM01000218">
    <property type="protein sequence ID" value="POW02221.1"/>
    <property type="molecule type" value="Genomic_DNA"/>
</dbReference>
<accession>A0A2S4UY90</accession>
<organism evidence="1 2">
    <name type="scientific">Puccinia striiformis</name>
    <dbReference type="NCBI Taxonomy" id="27350"/>
    <lineage>
        <taxon>Eukaryota</taxon>
        <taxon>Fungi</taxon>
        <taxon>Dikarya</taxon>
        <taxon>Basidiomycota</taxon>
        <taxon>Pucciniomycotina</taxon>
        <taxon>Pucciniomycetes</taxon>
        <taxon>Pucciniales</taxon>
        <taxon>Pucciniaceae</taxon>
        <taxon>Puccinia</taxon>
    </lineage>
</organism>
<evidence type="ECO:0000313" key="2">
    <source>
        <dbReference type="Proteomes" id="UP000238274"/>
    </source>
</evidence>
<proteinExistence type="predicted"/>
<keyword evidence="2" id="KW-1185">Reference proteome</keyword>
<reference evidence="1 2" key="1">
    <citation type="submission" date="2017-12" db="EMBL/GenBank/DDBJ databases">
        <title>Gene loss provides genomic basis for host adaptation in cereal stripe rust fungi.</title>
        <authorList>
            <person name="Xia C."/>
        </authorList>
    </citation>
    <scope>NUCLEOTIDE SEQUENCE [LARGE SCALE GENOMIC DNA]</scope>
    <source>
        <strain evidence="1 2">93TX-2</strain>
    </source>
</reference>
<comment type="caution">
    <text evidence="1">The sequence shown here is derived from an EMBL/GenBank/DDBJ whole genome shotgun (WGS) entry which is preliminary data.</text>
</comment>
<protein>
    <submittedName>
        <fullName evidence="1">Uncharacterized protein</fullName>
    </submittedName>
</protein>
<reference evidence="2" key="3">
    <citation type="journal article" date="2018" name="Mol. Plant Microbe Interact.">
        <title>Genome sequence resources for the wheat stripe rust pathogen (Puccinia striiformis f. sp. tritici) and the barley stripe rust pathogen (Puccinia striiformis f. sp. hordei).</title>
        <authorList>
            <person name="Xia C."/>
            <person name="Wang M."/>
            <person name="Yin C."/>
            <person name="Cornejo O.E."/>
            <person name="Hulbert S.H."/>
            <person name="Chen X."/>
        </authorList>
    </citation>
    <scope>NUCLEOTIDE SEQUENCE [LARGE SCALE GENOMIC DNA]</scope>
    <source>
        <strain evidence="2">93TX-2</strain>
    </source>
</reference>
<gene>
    <name evidence="1" type="ORF">PSHT_12218</name>
</gene>
<dbReference type="VEuPathDB" id="FungiDB:PSHT_12218"/>
<dbReference type="AlphaFoldDB" id="A0A2S4UY90"/>
<reference evidence="2" key="2">
    <citation type="journal article" date="2018" name="BMC Genomics">
        <title>Genomic insights into host adaptation between the wheat stripe rust pathogen (Puccinia striiformis f. sp. tritici) and the barley stripe rust pathogen (Puccinia striiformis f. sp. hordei).</title>
        <authorList>
            <person name="Xia C."/>
            <person name="Wang M."/>
            <person name="Yin C."/>
            <person name="Cornejo O.E."/>
            <person name="Hulbert S.H."/>
            <person name="Chen X."/>
        </authorList>
    </citation>
    <scope>NUCLEOTIDE SEQUENCE [LARGE SCALE GENOMIC DNA]</scope>
    <source>
        <strain evidence="2">93TX-2</strain>
    </source>
</reference>
<evidence type="ECO:0000313" key="1">
    <source>
        <dbReference type="EMBL" id="POW02221.1"/>
    </source>
</evidence>
<dbReference type="Proteomes" id="UP000238274">
    <property type="component" value="Unassembled WGS sequence"/>
</dbReference>
<name>A0A2S4UY90_9BASI</name>